<proteinExistence type="predicted"/>
<name>A0ABZ2KDS9_9BACT</name>
<dbReference type="Proteomes" id="UP001379533">
    <property type="component" value="Chromosome"/>
</dbReference>
<dbReference type="InterPro" id="IPR008878">
    <property type="entry name" value="Transposase_IS66_Orf2"/>
</dbReference>
<dbReference type="EMBL" id="CP089982">
    <property type="protein sequence ID" value="WXA96761.1"/>
    <property type="molecule type" value="Genomic_DNA"/>
</dbReference>
<dbReference type="RefSeq" id="WP_394847377.1">
    <property type="nucleotide sequence ID" value="NZ_CP089982.1"/>
</dbReference>
<evidence type="ECO:0000313" key="1">
    <source>
        <dbReference type="EMBL" id="WXA96761.1"/>
    </source>
</evidence>
<reference evidence="1 2" key="1">
    <citation type="submission" date="2021-12" db="EMBL/GenBank/DDBJ databases">
        <title>Discovery of the Pendulisporaceae a myxobacterial family with distinct sporulation behavior and unique specialized metabolism.</title>
        <authorList>
            <person name="Garcia R."/>
            <person name="Popoff A."/>
            <person name="Bader C.D."/>
            <person name="Loehr J."/>
            <person name="Walesch S."/>
            <person name="Walt C."/>
            <person name="Boldt J."/>
            <person name="Bunk B."/>
            <person name="Haeckl F.J.F.P.J."/>
            <person name="Gunesch A.P."/>
            <person name="Birkelbach J."/>
            <person name="Nuebel U."/>
            <person name="Pietschmann T."/>
            <person name="Bach T."/>
            <person name="Mueller R."/>
        </authorList>
    </citation>
    <scope>NUCLEOTIDE SEQUENCE [LARGE SCALE GENOMIC DNA]</scope>
    <source>
        <strain evidence="1 2">MSr12523</strain>
    </source>
</reference>
<evidence type="ECO:0000313" key="2">
    <source>
        <dbReference type="Proteomes" id="UP001379533"/>
    </source>
</evidence>
<accession>A0ABZ2KDS9</accession>
<protein>
    <submittedName>
        <fullName evidence="1">IS66 family insertion sequence element accessory protein TnpB</fullName>
    </submittedName>
</protein>
<gene>
    <name evidence="1" type="primary">tnpB</name>
    <name evidence="1" type="ORF">LZC95_07920</name>
</gene>
<keyword evidence="2" id="KW-1185">Reference proteome</keyword>
<dbReference type="Pfam" id="PF05717">
    <property type="entry name" value="TnpB_IS66"/>
    <property type="match status" value="1"/>
</dbReference>
<sequence>MATQLISSDKTDVYIATFPVRMTSSIGELPAAMREQISRSPGALFVCVHPARDRAKAVWWDGKSHTILLKKLEKGLIKLPASLGSVSGSEEIEVGVSDKTVTLVRLDALVRPTSNAPRATLPGSAFEVALAILAGGHAPGSQTNGKGLHLLSRQR</sequence>
<organism evidence="1 2">
    <name type="scientific">Pendulispora brunnea</name>
    <dbReference type="NCBI Taxonomy" id="2905690"/>
    <lineage>
        <taxon>Bacteria</taxon>
        <taxon>Pseudomonadati</taxon>
        <taxon>Myxococcota</taxon>
        <taxon>Myxococcia</taxon>
        <taxon>Myxococcales</taxon>
        <taxon>Sorangiineae</taxon>
        <taxon>Pendulisporaceae</taxon>
        <taxon>Pendulispora</taxon>
    </lineage>
</organism>